<proteinExistence type="predicted"/>
<evidence type="ECO:0000313" key="1">
    <source>
        <dbReference type="EMBL" id="KAL0119165.1"/>
    </source>
</evidence>
<dbReference type="EMBL" id="JADYXP020000008">
    <property type="protein sequence ID" value="KAL0119165.1"/>
    <property type="molecule type" value="Genomic_DNA"/>
</dbReference>
<comment type="caution">
    <text evidence="1">The sequence shown here is derived from an EMBL/GenBank/DDBJ whole genome shotgun (WGS) entry which is preliminary data.</text>
</comment>
<reference evidence="1 2" key="1">
    <citation type="submission" date="2023-03" db="EMBL/GenBank/DDBJ databases">
        <title>High recombination rates correlate with genetic variation in Cardiocondyla obscurior ants.</title>
        <authorList>
            <person name="Errbii M."/>
        </authorList>
    </citation>
    <scope>NUCLEOTIDE SEQUENCE [LARGE SCALE GENOMIC DNA]</scope>
    <source>
        <strain evidence="1">Alpha-2009</strain>
        <tissue evidence="1">Whole body</tissue>
    </source>
</reference>
<name>A0AAW2FVC9_9HYME</name>
<organism evidence="1 2">
    <name type="scientific">Cardiocondyla obscurior</name>
    <dbReference type="NCBI Taxonomy" id="286306"/>
    <lineage>
        <taxon>Eukaryota</taxon>
        <taxon>Metazoa</taxon>
        <taxon>Ecdysozoa</taxon>
        <taxon>Arthropoda</taxon>
        <taxon>Hexapoda</taxon>
        <taxon>Insecta</taxon>
        <taxon>Pterygota</taxon>
        <taxon>Neoptera</taxon>
        <taxon>Endopterygota</taxon>
        <taxon>Hymenoptera</taxon>
        <taxon>Apocrita</taxon>
        <taxon>Aculeata</taxon>
        <taxon>Formicoidea</taxon>
        <taxon>Formicidae</taxon>
        <taxon>Myrmicinae</taxon>
        <taxon>Cardiocondyla</taxon>
    </lineage>
</organism>
<protein>
    <recommendedName>
        <fullName evidence="3">Secreted protein</fullName>
    </recommendedName>
</protein>
<keyword evidence="2" id="KW-1185">Reference proteome</keyword>
<dbReference type="AlphaFoldDB" id="A0AAW2FVC9"/>
<evidence type="ECO:0000313" key="2">
    <source>
        <dbReference type="Proteomes" id="UP001430953"/>
    </source>
</evidence>
<dbReference type="Proteomes" id="UP001430953">
    <property type="component" value="Unassembled WGS sequence"/>
</dbReference>
<evidence type="ECO:0008006" key="3">
    <source>
        <dbReference type="Google" id="ProtNLM"/>
    </source>
</evidence>
<sequence>MQCILLDSIKFSFPISARSIYIIFLCTRAKLVLSSLRLLSACTCTGRAHVCGRACMPTCPHPAHPCMSNHSVARQIIENTGTCVVQCK</sequence>
<gene>
    <name evidence="1" type="ORF">PUN28_009636</name>
</gene>
<accession>A0AAW2FVC9</accession>